<gene>
    <name evidence="3" type="primary">GSAP</name>
</gene>
<dbReference type="InterPro" id="IPR028010">
    <property type="entry name" value="GSAP_C_dom"/>
</dbReference>
<dbReference type="GO" id="GO:1902004">
    <property type="term" value="P:positive regulation of amyloid-beta formation"/>
    <property type="evidence" value="ECO:0007669"/>
    <property type="project" value="TreeGrafter"/>
</dbReference>
<dbReference type="InParanoid" id="A0A6P7Z8L7"/>
<dbReference type="Proteomes" id="UP000515156">
    <property type="component" value="Chromosome 10"/>
</dbReference>
<dbReference type="GO" id="GO:0005802">
    <property type="term" value="C:trans-Golgi network"/>
    <property type="evidence" value="ECO:0007669"/>
    <property type="project" value="TreeGrafter"/>
</dbReference>
<dbReference type="CTD" id="54103"/>
<dbReference type="InterPro" id="IPR026172">
    <property type="entry name" value="GSAP_fam"/>
</dbReference>
<dbReference type="AlphaFoldDB" id="A0A6P7Z8L7"/>
<proteinExistence type="predicted"/>
<organism evidence="2 3">
    <name type="scientific">Microcaecilia unicolor</name>
    <dbReference type="NCBI Taxonomy" id="1415580"/>
    <lineage>
        <taxon>Eukaryota</taxon>
        <taxon>Metazoa</taxon>
        <taxon>Chordata</taxon>
        <taxon>Craniata</taxon>
        <taxon>Vertebrata</taxon>
        <taxon>Euteleostomi</taxon>
        <taxon>Amphibia</taxon>
        <taxon>Gymnophiona</taxon>
        <taxon>Siphonopidae</taxon>
        <taxon>Microcaecilia</taxon>
    </lineage>
</organism>
<dbReference type="PANTHER" id="PTHR13630">
    <property type="entry name" value="GAMMA-SECRETASE-ACTIVATING PROTEIN"/>
    <property type="match status" value="1"/>
</dbReference>
<dbReference type="GeneID" id="115479246"/>
<dbReference type="FunCoup" id="A0A6P7Z8L7">
    <property type="interactions" value="346"/>
</dbReference>
<dbReference type="Pfam" id="PF14959">
    <property type="entry name" value="GSAP-16"/>
    <property type="match status" value="1"/>
</dbReference>
<dbReference type="KEGG" id="muo:115479246"/>
<name>A0A6P7Z8L7_9AMPH</name>
<protein>
    <submittedName>
        <fullName evidence="3">Gamma-secretase-activating protein isoform X1</fullName>
    </submittedName>
</protein>
<reference evidence="3" key="1">
    <citation type="submission" date="2025-08" db="UniProtKB">
        <authorList>
            <consortium name="RefSeq"/>
        </authorList>
    </citation>
    <scope>IDENTIFICATION</scope>
</reference>
<dbReference type="PANTHER" id="PTHR13630:SF1">
    <property type="entry name" value="GAMMA-SECRETASE-ACTIVATING PROTEIN"/>
    <property type="match status" value="1"/>
</dbReference>
<sequence length="895" mass="102368">MRSGTATNPGLELLPLSPAAAAGSFAFAFSLQGERSCSGEGMLLEFEAAFDLRRDVLPLLTLEGGQLREGNGSPGGEGRELNISEKISETLHIVNVEQSGKIIFTWKGTRGYTYIGLYDPETKCNEVLYTFETDVRIISCSVNRERTLLAVSYLRPTKCDGVNEPLRPVSRCLTLLIEIHPVNNMKVLKAVDSCVRVQFLYPAEMHHFPESHLLLISEDRYIEQFHVSVVTEEGFRVLIQNPGQLPKDRVAEDFIWAQWDMLGQRLFYIIVKDSQPLLKCVQFYPDQNFNELMEMSLDIVLTDTELRELRLVNFGFDTYQDRSLNVHVFASKEGGLCLCYSWASDDAEVVYTVAFLHRGYSKTFAVEVTELESGLNKCVLFLDLDYYIAVYLPGQFLHLLNTRHPDLLCYHLFLTGEQARIDVLLQSPCVQAPLEGTLLDCCSGTLFTVRISRLHLLKLLQNSKLDCQRLAALHCALLYFENLMYSEAQVIQWISDSVSTCATFDPIQEFLVASLYRRIIPENGNLCKLLPPTSVPCWNMGIPGITCTTDIIALPVFKEKDIEGFWESLFSGLEYVNYAESCFHFKTLQRDWCKLITELNTEEKKSTLYHRNILDNAKMVLSHLRVQNSEQGMVPVFEEEVYQQKELIGLIMVRLKDHLTRHLPYLKKDKIDKIALDYVSKLLDLIVLILETAWRKYDLGSWDFCLAGKGSEHEFSVFHIMTCIVEATNGLCVPLPPGFQTLHTMLGIRCLPLHTLLHYVDNGVLQLTETCVTRLLKDLDNTGNNEKLKFSIVTRLPEAFCQKIYPVWDHPVSSSFIAREYVRRLLVKLTKRSLGRRCVSDRTLSVYLDFLPMNYLIRMLMDVEEQVRNPFEEDNVDVKFVEETALKQTTMLLRL</sequence>
<evidence type="ECO:0000313" key="2">
    <source>
        <dbReference type="Proteomes" id="UP000515156"/>
    </source>
</evidence>
<evidence type="ECO:0000259" key="1">
    <source>
        <dbReference type="Pfam" id="PF14959"/>
    </source>
</evidence>
<feature type="domain" description="Gamma-secretase-activating protein C-terminal" evidence="1">
    <location>
        <begin position="683"/>
        <end position="790"/>
    </location>
</feature>
<evidence type="ECO:0000313" key="3">
    <source>
        <dbReference type="RefSeq" id="XP_030072946.1"/>
    </source>
</evidence>
<accession>A0A6P7Z8L7</accession>
<dbReference type="OrthoDB" id="9997853at2759"/>
<dbReference type="RefSeq" id="XP_030072946.1">
    <property type="nucleotide sequence ID" value="XM_030217086.1"/>
</dbReference>
<keyword evidence="2" id="KW-1185">Reference proteome</keyword>